<dbReference type="NCBIfam" id="NF010075">
    <property type="entry name" value="PRK13556.1"/>
    <property type="match status" value="1"/>
</dbReference>
<accession>A0ABV8JGS1</accession>
<dbReference type="EC" id="1.7.1.17" evidence="6"/>
<gene>
    <name evidence="6" type="primary">azoR</name>
    <name evidence="8" type="ORF">ACFOUO_09720</name>
</gene>
<dbReference type="InterPro" id="IPR023048">
    <property type="entry name" value="NADH:quinone_OxRdtase_FMN_depd"/>
</dbReference>
<name>A0ABV8JGS1_9BACL</name>
<evidence type="ECO:0000256" key="4">
    <source>
        <dbReference type="ARBA" id="ARBA00023027"/>
    </source>
</evidence>
<dbReference type="EC" id="1.6.5.-" evidence="6"/>
<evidence type="ECO:0000256" key="5">
    <source>
        <dbReference type="ARBA" id="ARBA00048542"/>
    </source>
</evidence>
<dbReference type="PANTHER" id="PTHR43741">
    <property type="entry name" value="FMN-DEPENDENT NADH-AZOREDUCTASE 1"/>
    <property type="match status" value="1"/>
</dbReference>
<evidence type="ECO:0000256" key="6">
    <source>
        <dbReference type="HAMAP-Rule" id="MF_01216"/>
    </source>
</evidence>
<comment type="similarity">
    <text evidence="6">Belongs to the azoreductase type 1 family.</text>
</comment>
<reference evidence="9" key="1">
    <citation type="journal article" date="2019" name="Int. J. Syst. Evol. Microbiol.">
        <title>The Global Catalogue of Microorganisms (GCM) 10K type strain sequencing project: providing services to taxonomists for standard genome sequencing and annotation.</title>
        <authorList>
            <consortium name="The Broad Institute Genomics Platform"/>
            <consortium name="The Broad Institute Genome Sequencing Center for Infectious Disease"/>
            <person name="Wu L."/>
            <person name="Ma J."/>
        </authorList>
    </citation>
    <scope>NUCLEOTIDE SEQUENCE [LARGE SCALE GENOMIC DNA]</scope>
    <source>
        <strain evidence="9">IBRC-M 10813</strain>
    </source>
</reference>
<keyword evidence="9" id="KW-1185">Reference proteome</keyword>
<comment type="catalytic activity">
    <reaction evidence="6">
        <text>2 a quinone + NADH + H(+) = 2 a 1,4-benzosemiquinone + NAD(+)</text>
        <dbReference type="Rhea" id="RHEA:65952"/>
        <dbReference type="ChEBI" id="CHEBI:15378"/>
        <dbReference type="ChEBI" id="CHEBI:57540"/>
        <dbReference type="ChEBI" id="CHEBI:57945"/>
        <dbReference type="ChEBI" id="CHEBI:132124"/>
        <dbReference type="ChEBI" id="CHEBI:134225"/>
    </reaction>
</comment>
<feature type="binding site" evidence="6">
    <location>
        <begin position="102"/>
        <end position="105"/>
    </location>
    <ligand>
        <name>FMN</name>
        <dbReference type="ChEBI" id="CHEBI:58210"/>
    </ligand>
</feature>
<dbReference type="Pfam" id="PF02525">
    <property type="entry name" value="Flavodoxin_2"/>
    <property type="match status" value="1"/>
</dbReference>
<comment type="caution">
    <text evidence="8">The sequence shown here is derived from an EMBL/GenBank/DDBJ whole genome shotgun (WGS) entry which is preliminary data.</text>
</comment>
<comment type="function">
    <text evidence="6">Quinone reductase that provides resistance to thiol-specific stress caused by electrophilic quinones.</text>
</comment>
<dbReference type="RefSeq" id="WP_380704612.1">
    <property type="nucleotide sequence ID" value="NZ_JBHSAP010000009.1"/>
</dbReference>
<evidence type="ECO:0000259" key="7">
    <source>
        <dbReference type="Pfam" id="PF02525"/>
    </source>
</evidence>
<comment type="caution">
    <text evidence="6">Lacks conserved residue(s) required for the propagation of feature annotation.</text>
</comment>
<evidence type="ECO:0000313" key="9">
    <source>
        <dbReference type="Proteomes" id="UP001595843"/>
    </source>
</evidence>
<sequence>MGKLLYITANPKAEADSYGLKTGSQLIRAYRENHPKDPITHLDLYREEIPFLDADVMAAWGKLAAGASFDSLTGEERSKVSRIAELTDQFISADRYVFVSPMWNFSLPPVLKAYIDTVCIAGKTFQYTEAGPVGLLQGKRAVHIHATGGVYSQAPADAMDFSGRYLTTLLNFLGISDVETIHVEGMNQYPDKVEDILKQAMARAWKVGAALGENLLRFKSEA</sequence>
<keyword evidence="2 6" id="KW-0288">FMN</keyword>
<proteinExistence type="inferred from homology"/>
<dbReference type="Proteomes" id="UP001595843">
    <property type="component" value="Unassembled WGS sequence"/>
</dbReference>
<evidence type="ECO:0000256" key="3">
    <source>
        <dbReference type="ARBA" id="ARBA00023002"/>
    </source>
</evidence>
<dbReference type="InterPro" id="IPR029039">
    <property type="entry name" value="Flavoprotein-like_sf"/>
</dbReference>
<dbReference type="SUPFAM" id="SSF52218">
    <property type="entry name" value="Flavoproteins"/>
    <property type="match status" value="1"/>
</dbReference>
<evidence type="ECO:0000256" key="1">
    <source>
        <dbReference type="ARBA" id="ARBA00022630"/>
    </source>
</evidence>
<dbReference type="InterPro" id="IPR050104">
    <property type="entry name" value="FMN-dep_NADH:Q_OxRdtase_AzoR1"/>
</dbReference>
<comment type="function">
    <text evidence="6">Also exhibits azoreductase activity. Catalyzes the reductive cleavage of the azo bond in aromatic azo compounds to the corresponding amines.</text>
</comment>
<dbReference type="InterPro" id="IPR003680">
    <property type="entry name" value="Flavodoxin_fold"/>
</dbReference>
<keyword evidence="3 6" id="KW-0560">Oxidoreductase</keyword>
<comment type="subunit">
    <text evidence="6">Homodimer.</text>
</comment>
<keyword evidence="4 6" id="KW-0520">NAD</keyword>
<keyword evidence="1 6" id="KW-0285">Flavoprotein</keyword>
<protein>
    <recommendedName>
        <fullName evidence="6">FMN dependent NADH:quinone oxidoreductase</fullName>
        <ecNumber evidence="6">1.6.5.-</ecNumber>
    </recommendedName>
    <alternativeName>
        <fullName evidence="6">Azo-dye reductase</fullName>
    </alternativeName>
    <alternativeName>
        <fullName evidence="6">FMN-dependent NADH-azo compound oxidoreductase</fullName>
    </alternativeName>
    <alternativeName>
        <fullName evidence="6">FMN-dependent NADH-azoreductase</fullName>
        <ecNumber evidence="6">1.7.1.17</ecNumber>
    </alternativeName>
</protein>
<evidence type="ECO:0000256" key="2">
    <source>
        <dbReference type="ARBA" id="ARBA00022643"/>
    </source>
</evidence>
<comment type="catalytic activity">
    <reaction evidence="5">
        <text>N,N-dimethyl-1,4-phenylenediamine + anthranilate + 2 NAD(+) = 2-(4-dimethylaminophenyl)diazenylbenzoate + 2 NADH + 2 H(+)</text>
        <dbReference type="Rhea" id="RHEA:55872"/>
        <dbReference type="ChEBI" id="CHEBI:15378"/>
        <dbReference type="ChEBI" id="CHEBI:15783"/>
        <dbReference type="ChEBI" id="CHEBI:16567"/>
        <dbReference type="ChEBI" id="CHEBI:57540"/>
        <dbReference type="ChEBI" id="CHEBI:57945"/>
        <dbReference type="ChEBI" id="CHEBI:71579"/>
        <dbReference type="EC" id="1.7.1.17"/>
    </reaction>
    <physiologicalReaction direction="right-to-left" evidence="5">
        <dbReference type="Rhea" id="RHEA:55874"/>
    </physiologicalReaction>
</comment>
<dbReference type="PANTHER" id="PTHR43741:SF7">
    <property type="entry name" value="FMN-DEPENDENT NADH:QUINONE OXIDOREDUCTASE"/>
    <property type="match status" value="1"/>
</dbReference>
<organism evidence="8 9">
    <name type="scientific">Salinithrix halophila</name>
    <dbReference type="NCBI Taxonomy" id="1485204"/>
    <lineage>
        <taxon>Bacteria</taxon>
        <taxon>Bacillati</taxon>
        <taxon>Bacillota</taxon>
        <taxon>Bacilli</taxon>
        <taxon>Bacillales</taxon>
        <taxon>Thermoactinomycetaceae</taxon>
        <taxon>Salinithrix</taxon>
    </lineage>
</organism>
<dbReference type="HAMAP" id="MF_01216">
    <property type="entry name" value="Azoreductase_type1"/>
    <property type="match status" value="1"/>
</dbReference>
<evidence type="ECO:0000313" key="8">
    <source>
        <dbReference type="EMBL" id="MFC4077092.1"/>
    </source>
</evidence>
<dbReference type="Gene3D" id="3.40.50.360">
    <property type="match status" value="1"/>
</dbReference>
<comment type="cofactor">
    <cofactor evidence="6">
        <name>FMN</name>
        <dbReference type="ChEBI" id="CHEBI:58210"/>
    </cofactor>
    <text evidence="6">Binds 1 FMN per subunit.</text>
</comment>
<feature type="domain" description="Flavodoxin-like fold" evidence="7">
    <location>
        <begin position="3"/>
        <end position="205"/>
    </location>
</feature>
<dbReference type="EMBL" id="JBHSAP010000009">
    <property type="protein sequence ID" value="MFC4077092.1"/>
    <property type="molecule type" value="Genomic_DNA"/>
</dbReference>